<evidence type="ECO:0000313" key="1">
    <source>
        <dbReference type="EMBL" id="EHQ91854.1"/>
    </source>
</evidence>
<protein>
    <submittedName>
        <fullName evidence="1">Uncharacterized protein</fullName>
    </submittedName>
</protein>
<accession>H5XZE8</accession>
<dbReference type="Proteomes" id="UP000005104">
    <property type="component" value="Chromosome"/>
</dbReference>
<evidence type="ECO:0000313" key="2">
    <source>
        <dbReference type="Proteomes" id="UP000005104"/>
    </source>
</evidence>
<dbReference type="EMBL" id="CM001441">
    <property type="protein sequence ID" value="EHQ91854.1"/>
    <property type="molecule type" value="Genomic_DNA"/>
</dbReference>
<keyword evidence="2" id="KW-1185">Reference proteome</keyword>
<gene>
    <name evidence="1" type="ORF">DesyoDRAFT_4913</name>
</gene>
<proteinExistence type="predicted"/>
<dbReference type="AlphaFoldDB" id="H5XZE8"/>
<reference evidence="1 2" key="1">
    <citation type="submission" date="2011-11" db="EMBL/GenBank/DDBJ databases">
        <title>The Noncontiguous Finished genome of Desulfosporosinus youngiae DSM 17734.</title>
        <authorList>
            <consortium name="US DOE Joint Genome Institute (JGI-PGF)"/>
            <person name="Lucas S."/>
            <person name="Han J."/>
            <person name="Lapidus A."/>
            <person name="Cheng J.-F."/>
            <person name="Goodwin L."/>
            <person name="Pitluck S."/>
            <person name="Peters L."/>
            <person name="Ovchinnikova G."/>
            <person name="Lu M."/>
            <person name="Land M.L."/>
            <person name="Hauser L."/>
            <person name="Pester M."/>
            <person name="Spring S."/>
            <person name="Ollivier B."/>
            <person name="Rattei T."/>
            <person name="Klenk H.-P."/>
            <person name="Wagner M."/>
            <person name="Loy A."/>
            <person name="Woyke T.J."/>
        </authorList>
    </citation>
    <scope>NUCLEOTIDE SEQUENCE [LARGE SCALE GENOMIC DNA]</scope>
    <source>
        <strain evidence="1 2">DSM 17734</strain>
    </source>
</reference>
<dbReference type="RefSeq" id="WP_007786979.1">
    <property type="nucleotide sequence ID" value="NZ_CM001441.1"/>
</dbReference>
<sequence>MTFQEFVERYKNELGVNVSSLEELLEYAQKSHRFKNLLFLYMLKDKGTFNRMVELSHRNRFAKKMVTDSKQTLKRLNNGELYDNQDMKKLVSYLNKTVIRNLQPLDGHMEDWEFNGYSKILNSYLVEERKRKLDVNLRNNVHAKMKSVDWNNLFVSKN</sequence>
<dbReference type="HOGENOM" id="CLU_1666610_0_0_9"/>
<organism evidence="1 2">
    <name type="scientific">Desulfosporosinus youngiae DSM 17734</name>
    <dbReference type="NCBI Taxonomy" id="768710"/>
    <lineage>
        <taxon>Bacteria</taxon>
        <taxon>Bacillati</taxon>
        <taxon>Bacillota</taxon>
        <taxon>Clostridia</taxon>
        <taxon>Eubacteriales</taxon>
        <taxon>Desulfitobacteriaceae</taxon>
        <taxon>Desulfosporosinus</taxon>
    </lineage>
</organism>
<name>H5XZE8_9FIRM</name>
<dbReference type="STRING" id="768710.DesyoDRAFT_4913"/>